<proteinExistence type="predicted"/>
<dbReference type="Proteomes" id="UP000614601">
    <property type="component" value="Unassembled WGS sequence"/>
</dbReference>
<dbReference type="EMBL" id="CAJFDH010000005">
    <property type="protein sequence ID" value="CAD5224010.1"/>
    <property type="molecule type" value="Genomic_DNA"/>
</dbReference>
<evidence type="ECO:0000313" key="3">
    <source>
        <dbReference type="Proteomes" id="UP000614601"/>
    </source>
</evidence>
<sequence length="97" mass="11124">MTVILLGICRKTERPSKNFLRKVERRGQKEDAKRRERMEEEVKEKDYMHQPVDEFMSEGAVTPDVQTLIMEPSGEQADQSGNGDEMDSFMTGQSANN</sequence>
<dbReference type="AlphaFoldDB" id="A0A811L704"/>
<evidence type="ECO:0000256" key="1">
    <source>
        <dbReference type="SAM" id="MobiDB-lite"/>
    </source>
</evidence>
<reference evidence="2" key="1">
    <citation type="submission" date="2020-09" db="EMBL/GenBank/DDBJ databases">
        <authorList>
            <person name="Kikuchi T."/>
        </authorList>
    </citation>
    <scope>NUCLEOTIDE SEQUENCE</scope>
    <source>
        <strain evidence="2">SH1</strain>
    </source>
</reference>
<feature type="region of interest" description="Disordered" evidence="1">
    <location>
        <begin position="71"/>
        <end position="97"/>
    </location>
</feature>
<dbReference type="Proteomes" id="UP000783686">
    <property type="component" value="Unassembled WGS sequence"/>
</dbReference>
<gene>
    <name evidence="2" type="ORF">BOKJ2_LOCUS10780</name>
</gene>
<feature type="region of interest" description="Disordered" evidence="1">
    <location>
        <begin position="24"/>
        <end position="57"/>
    </location>
</feature>
<organism evidence="2 3">
    <name type="scientific">Bursaphelenchus okinawaensis</name>
    <dbReference type="NCBI Taxonomy" id="465554"/>
    <lineage>
        <taxon>Eukaryota</taxon>
        <taxon>Metazoa</taxon>
        <taxon>Ecdysozoa</taxon>
        <taxon>Nematoda</taxon>
        <taxon>Chromadorea</taxon>
        <taxon>Rhabditida</taxon>
        <taxon>Tylenchina</taxon>
        <taxon>Tylenchomorpha</taxon>
        <taxon>Aphelenchoidea</taxon>
        <taxon>Aphelenchoididae</taxon>
        <taxon>Bursaphelenchus</taxon>
    </lineage>
</organism>
<protein>
    <submittedName>
        <fullName evidence="2">Uncharacterized protein</fullName>
    </submittedName>
</protein>
<comment type="caution">
    <text evidence="2">The sequence shown here is derived from an EMBL/GenBank/DDBJ whole genome shotgun (WGS) entry which is preliminary data.</text>
</comment>
<accession>A0A811L704</accession>
<feature type="compositionally biased region" description="Basic and acidic residues" evidence="1">
    <location>
        <begin position="24"/>
        <end position="52"/>
    </location>
</feature>
<dbReference type="EMBL" id="CAJFCW020000005">
    <property type="protein sequence ID" value="CAG9119378.1"/>
    <property type="molecule type" value="Genomic_DNA"/>
</dbReference>
<name>A0A811L704_9BILA</name>
<keyword evidence="3" id="KW-1185">Reference proteome</keyword>
<evidence type="ECO:0000313" key="2">
    <source>
        <dbReference type="EMBL" id="CAD5224010.1"/>
    </source>
</evidence>